<organism evidence="2 3">
    <name type="scientific">Rhodanobacter denitrificans</name>
    <dbReference type="NCBI Taxonomy" id="666685"/>
    <lineage>
        <taxon>Bacteria</taxon>
        <taxon>Pseudomonadati</taxon>
        <taxon>Pseudomonadota</taxon>
        <taxon>Gammaproteobacteria</taxon>
        <taxon>Lysobacterales</taxon>
        <taxon>Rhodanobacteraceae</taxon>
        <taxon>Rhodanobacter</taxon>
    </lineage>
</organism>
<dbReference type="GO" id="GO:0009279">
    <property type="term" value="C:cell outer membrane"/>
    <property type="evidence" value="ECO:0007669"/>
    <property type="project" value="InterPro"/>
</dbReference>
<dbReference type="InterPro" id="IPR036777">
    <property type="entry name" value="Channel_Tsx-like_sf"/>
</dbReference>
<feature type="signal peptide" evidence="1">
    <location>
        <begin position="1"/>
        <end position="17"/>
    </location>
</feature>
<evidence type="ECO:0000256" key="1">
    <source>
        <dbReference type="SAM" id="SignalP"/>
    </source>
</evidence>
<protein>
    <recommendedName>
        <fullName evidence="4">Nucleoside-binding protein</fullName>
    </recommendedName>
</protein>
<dbReference type="Proteomes" id="UP000249046">
    <property type="component" value="Unassembled WGS sequence"/>
</dbReference>
<dbReference type="EMBL" id="QFPO01000008">
    <property type="protein sequence ID" value="PZQ14063.1"/>
    <property type="molecule type" value="Genomic_DNA"/>
</dbReference>
<accession>A0A2W5M9I1</accession>
<sequence>MSLACACLAGSLGTAVAGDWDSSNVQLLYGHGFDDRYTGANSGGGGLATFTFETLSVRDWGDSFLFVDVNGGRLVDFDGDRRDRSTQVYAEWQPRLRLGRGDMDAGALRAVYLASQINAGDDGFRAGLIGFGADFALPGFTAFGANLYWRDDTVNRPTAQLTVFWSAVLGDADSGWSSEGFLDLAGTDRDGTDVVFQPRLLNDVGRGLGGRPGRWYAGLEWYYHRNDALAVSVPQLMLKRVLP</sequence>
<name>A0A2W5M9I1_9GAMM</name>
<reference evidence="2 3" key="1">
    <citation type="submission" date="2017-08" db="EMBL/GenBank/DDBJ databases">
        <title>Infants hospitalized years apart are colonized by the same room-sourced microbial strains.</title>
        <authorList>
            <person name="Brooks B."/>
            <person name="Olm M.R."/>
            <person name="Firek B.A."/>
            <person name="Baker R."/>
            <person name="Thomas B.C."/>
            <person name="Morowitz M.J."/>
            <person name="Banfield J.F."/>
        </authorList>
    </citation>
    <scope>NUCLEOTIDE SEQUENCE [LARGE SCALE GENOMIC DNA]</scope>
    <source>
        <strain evidence="2">S2_005_003_R2_42</strain>
    </source>
</reference>
<gene>
    <name evidence="2" type="ORF">DI564_10925</name>
</gene>
<keyword evidence="1" id="KW-0732">Signal</keyword>
<dbReference type="Gene3D" id="2.40.230.20">
    <property type="entry name" value="Nucleoside-specific channel-forming protein, Tsx-like"/>
    <property type="match status" value="1"/>
</dbReference>
<evidence type="ECO:0000313" key="2">
    <source>
        <dbReference type="EMBL" id="PZQ14063.1"/>
    </source>
</evidence>
<evidence type="ECO:0008006" key="4">
    <source>
        <dbReference type="Google" id="ProtNLM"/>
    </source>
</evidence>
<comment type="caution">
    <text evidence="2">The sequence shown here is derived from an EMBL/GenBank/DDBJ whole genome shotgun (WGS) entry which is preliminary data.</text>
</comment>
<evidence type="ECO:0000313" key="3">
    <source>
        <dbReference type="Proteomes" id="UP000249046"/>
    </source>
</evidence>
<feature type="chain" id="PRO_5016002567" description="Nucleoside-binding protein" evidence="1">
    <location>
        <begin position="18"/>
        <end position="243"/>
    </location>
</feature>
<proteinExistence type="predicted"/>
<dbReference type="AlphaFoldDB" id="A0A2W5M9I1"/>
<dbReference type="SUPFAM" id="SSF111364">
    <property type="entry name" value="Tsx-like channel"/>
    <property type="match status" value="1"/>
</dbReference>